<protein>
    <submittedName>
        <fullName evidence="15">Putative cupredoxin</fullName>
    </submittedName>
</protein>
<dbReference type="PROSITE" id="PS51485">
    <property type="entry name" value="PHYTOCYANIN"/>
    <property type="match status" value="1"/>
</dbReference>
<keyword evidence="2" id="KW-0813">Transport</keyword>
<evidence type="ECO:0000256" key="9">
    <source>
        <dbReference type="ARBA" id="ARBA00023136"/>
    </source>
</evidence>
<dbReference type="GO" id="GO:0005886">
    <property type="term" value="C:plasma membrane"/>
    <property type="evidence" value="ECO:0007669"/>
    <property type="project" value="TreeGrafter"/>
</dbReference>
<dbReference type="OMA" id="GHCAARN"/>
<feature type="domain" description="Phytocyanin" evidence="14">
    <location>
        <begin position="23"/>
        <end position="123"/>
    </location>
</feature>
<dbReference type="Gramene" id="PRQ52344">
    <property type="protein sequence ID" value="PRQ52344"/>
    <property type="gene ID" value="RchiOBHm_Chr2g0154451"/>
</dbReference>
<keyword evidence="5 13" id="KW-0732">Signal</keyword>
<proteinExistence type="predicted"/>
<feature type="signal peptide" evidence="13">
    <location>
        <begin position="1"/>
        <end position="22"/>
    </location>
</feature>
<evidence type="ECO:0000259" key="14">
    <source>
        <dbReference type="PROSITE" id="PS51485"/>
    </source>
</evidence>
<evidence type="ECO:0000256" key="1">
    <source>
        <dbReference type="ARBA" id="ARBA00004479"/>
    </source>
</evidence>
<keyword evidence="8" id="KW-0186">Copper</keyword>
<dbReference type="InterPro" id="IPR008972">
    <property type="entry name" value="Cupredoxin"/>
</dbReference>
<keyword evidence="4" id="KW-0479">Metal-binding</keyword>
<evidence type="ECO:0000256" key="3">
    <source>
        <dbReference type="ARBA" id="ARBA00022692"/>
    </source>
</evidence>
<dbReference type="PANTHER" id="PTHR33021">
    <property type="entry name" value="BLUE COPPER PROTEIN"/>
    <property type="match status" value="1"/>
</dbReference>
<comment type="subcellular location">
    <subcellularLocation>
        <location evidence="1">Membrane</location>
        <topology evidence="1">Single-pass type I membrane protein</topology>
    </subcellularLocation>
</comment>
<dbReference type="GO" id="GO:0046872">
    <property type="term" value="F:metal ion binding"/>
    <property type="evidence" value="ECO:0007669"/>
    <property type="project" value="UniProtKB-KW"/>
</dbReference>
<evidence type="ECO:0000256" key="10">
    <source>
        <dbReference type="ARBA" id="ARBA00023157"/>
    </source>
</evidence>
<evidence type="ECO:0000313" key="16">
    <source>
        <dbReference type="Proteomes" id="UP000238479"/>
    </source>
</evidence>
<evidence type="ECO:0000256" key="4">
    <source>
        <dbReference type="ARBA" id="ARBA00022723"/>
    </source>
</evidence>
<keyword evidence="16" id="KW-1185">Reference proteome</keyword>
<keyword evidence="9" id="KW-0472">Membrane</keyword>
<dbReference type="Gene3D" id="2.60.40.420">
    <property type="entry name" value="Cupredoxins - blue copper proteins"/>
    <property type="match status" value="1"/>
</dbReference>
<feature type="chain" id="PRO_5015130813" evidence="13">
    <location>
        <begin position="23"/>
        <end position="205"/>
    </location>
</feature>
<keyword evidence="3" id="KW-0812">Transmembrane</keyword>
<accession>A0A2P6S0Y1</accession>
<gene>
    <name evidence="15" type="ORF">RchiOBHm_Chr2g0154451</name>
</gene>
<evidence type="ECO:0000256" key="5">
    <source>
        <dbReference type="ARBA" id="ARBA00022729"/>
    </source>
</evidence>
<keyword evidence="11" id="KW-0325">Glycoprotein</keyword>
<feature type="compositionally biased region" description="Low complexity" evidence="12">
    <location>
        <begin position="123"/>
        <end position="182"/>
    </location>
</feature>
<dbReference type="OrthoDB" id="687943at2759"/>
<keyword evidence="7" id="KW-1133">Transmembrane helix</keyword>
<dbReference type="Pfam" id="PF02298">
    <property type="entry name" value="Cu_bind_like"/>
    <property type="match status" value="1"/>
</dbReference>
<dbReference type="PANTHER" id="PTHR33021:SF533">
    <property type="entry name" value="PHYTOCYANIN DOMAIN-CONTAINING PROTEIN"/>
    <property type="match status" value="1"/>
</dbReference>
<evidence type="ECO:0000256" key="2">
    <source>
        <dbReference type="ARBA" id="ARBA00022448"/>
    </source>
</evidence>
<dbReference type="FunFam" id="2.60.40.420:FF:000067">
    <property type="entry name" value="Cupredoxin superfamily protein"/>
    <property type="match status" value="1"/>
</dbReference>
<feature type="region of interest" description="Disordered" evidence="12">
    <location>
        <begin position="123"/>
        <end position="183"/>
    </location>
</feature>
<reference evidence="15 16" key="1">
    <citation type="journal article" date="2018" name="Nat. Genet.">
        <title>The Rosa genome provides new insights in the design of modern roses.</title>
        <authorList>
            <person name="Bendahmane M."/>
        </authorList>
    </citation>
    <scope>NUCLEOTIDE SEQUENCE [LARGE SCALE GENOMIC DNA]</scope>
    <source>
        <strain evidence="16">cv. Old Blush</strain>
    </source>
</reference>
<name>A0A2P6S0Y1_ROSCH</name>
<dbReference type="SUPFAM" id="SSF49503">
    <property type="entry name" value="Cupredoxins"/>
    <property type="match status" value="1"/>
</dbReference>
<organism evidence="15 16">
    <name type="scientific">Rosa chinensis</name>
    <name type="common">China rose</name>
    <dbReference type="NCBI Taxonomy" id="74649"/>
    <lineage>
        <taxon>Eukaryota</taxon>
        <taxon>Viridiplantae</taxon>
        <taxon>Streptophyta</taxon>
        <taxon>Embryophyta</taxon>
        <taxon>Tracheophyta</taxon>
        <taxon>Spermatophyta</taxon>
        <taxon>Magnoliopsida</taxon>
        <taxon>eudicotyledons</taxon>
        <taxon>Gunneridae</taxon>
        <taxon>Pentapetalae</taxon>
        <taxon>rosids</taxon>
        <taxon>fabids</taxon>
        <taxon>Rosales</taxon>
        <taxon>Rosaceae</taxon>
        <taxon>Rosoideae</taxon>
        <taxon>Rosoideae incertae sedis</taxon>
        <taxon>Rosa</taxon>
    </lineage>
</organism>
<dbReference type="CDD" id="cd04216">
    <property type="entry name" value="Phytocyanin"/>
    <property type="match status" value="1"/>
</dbReference>
<dbReference type="EMBL" id="PDCK01000040">
    <property type="protein sequence ID" value="PRQ52344.1"/>
    <property type="molecule type" value="Genomic_DNA"/>
</dbReference>
<keyword evidence="10" id="KW-1015">Disulfide bond</keyword>
<dbReference type="InterPro" id="IPR039391">
    <property type="entry name" value="Phytocyanin-like"/>
</dbReference>
<dbReference type="Proteomes" id="UP000238479">
    <property type="component" value="Chromosome 2"/>
</dbReference>
<comment type="caution">
    <text evidence="15">The sequence shown here is derived from an EMBL/GenBank/DDBJ whole genome shotgun (WGS) entry which is preliminary data.</text>
</comment>
<sequence length="205" mass="21518">MAYFQLFTILAILAIFSPSISAKNYVVGDEQGWTVEIDYEAWAKGKQFYVGDNLIFKYLPGVHNVVEVKEKEFKECAAPSSTKPLTTGEDLIKLATPGKKWFICSVGKHCELGNQKVAVTVLSSPSSSPSSIPSSSSPNAAPSPSTSSPTSPGPDASSQSERSPTISSPSGPSPSTSSPSTSAATVGKIYGWLVVVGGIVGFHMI</sequence>
<keyword evidence="6" id="KW-0249">Electron transport</keyword>
<evidence type="ECO:0000256" key="12">
    <source>
        <dbReference type="SAM" id="MobiDB-lite"/>
    </source>
</evidence>
<evidence type="ECO:0000256" key="7">
    <source>
        <dbReference type="ARBA" id="ARBA00022989"/>
    </source>
</evidence>
<dbReference type="GO" id="GO:0009610">
    <property type="term" value="P:response to symbiotic fungus"/>
    <property type="evidence" value="ECO:0007669"/>
    <property type="project" value="UniProtKB-ARBA"/>
</dbReference>
<evidence type="ECO:0000256" key="6">
    <source>
        <dbReference type="ARBA" id="ARBA00022982"/>
    </source>
</evidence>
<evidence type="ECO:0000256" key="8">
    <source>
        <dbReference type="ARBA" id="ARBA00023008"/>
    </source>
</evidence>
<dbReference type="GO" id="GO:0009055">
    <property type="term" value="F:electron transfer activity"/>
    <property type="evidence" value="ECO:0007669"/>
    <property type="project" value="InterPro"/>
</dbReference>
<dbReference type="AlphaFoldDB" id="A0A2P6S0Y1"/>
<dbReference type="InterPro" id="IPR003245">
    <property type="entry name" value="Phytocyanin_dom"/>
</dbReference>
<evidence type="ECO:0000256" key="13">
    <source>
        <dbReference type="SAM" id="SignalP"/>
    </source>
</evidence>
<evidence type="ECO:0000256" key="11">
    <source>
        <dbReference type="ARBA" id="ARBA00023180"/>
    </source>
</evidence>
<evidence type="ECO:0000313" key="15">
    <source>
        <dbReference type="EMBL" id="PRQ52344.1"/>
    </source>
</evidence>